<reference evidence="2" key="1">
    <citation type="submission" date="2016-10" db="EMBL/GenBank/DDBJ databases">
        <title>Comparative genomics uncovers the prolific and rare metabolic potential of the cyanobacterial genus Moorea.</title>
        <authorList>
            <person name="Leao T."/>
            <person name="Castelao G."/>
            <person name="Korobeynikov A."/>
            <person name="Monroe E.A."/>
            <person name="Podell S."/>
            <person name="Glukhov E."/>
            <person name="Allen E."/>
            <person name="Gerwick W.H."/>
            <person name="Gerwick L."/>
        </authorList>
    </citation>
    <scope>NUCLEOTIDE SEQUENCE [LARGE SCALE GENOMIC DNA]</scope>
    <source>
        <strain evidence="2">JHB</strain>
    </source>
</reference>
<evidence type="ECO:0000313" key="1">
    <source>
        <dbReference type="EMBL" id="AOY80250.1"/>
    </source>
</evidence>
<dbReference type="PANTHER" id="PTHR38471">
    <property type="entry name" value="FOUR HELIX BUNDLE PROTEIN"/>
    <property type="match status" value="1"/>
</dbReference>
<organism evidence="1 2">
    <name type="scientific">Moorena producens (strain JHB)</name>
    <dbReference type="NCBI Taxonomy" id="1454205"/>
    <lineage>
        <taxon>Bacteria</taxon>
        <taxon>Bacillati</taxon>
        <taxon>Cyanobacteriota</taxon>
        <taxon>Cyanophyceae</taxon>
        <taxon>Coleofasciculales</taxon>
        <taxon>Coleofasciculaceae</taxon>
        <taxon>Moorena</taxon>
    </lineage>
</organism>
<dbReference type="AlphaFoldDB" id="A0A1D9FYK9"/>
<proteinExistence type="predicted"/>
<dbReference type="InterPro" id="IPR036583">
    <property type="entry name" value="23S_rRNA_IVS_sf"/>
</dbReference>
<dbReference type="CDD" id="cd16377">
    <property type="entry name" value="23S_rRNA_IVP_like"/>
    <property type="match status" value="1"/>
</dbReference>
<dbReference type="Gene3D" id="1.20.1440.60">
    <property type="entry name" value="23S rRNA-intervening sequence"/>
    <property type="match status" value="1"/>
</dbReference>
<dbReference type="PANTHER" id="PTHR38471:SF2">
    <property type="entry name" value="FOUR HELIX BUNDLE PROTEIN"/>
    <property type="match status" value="1"/>
</dbReference>
<evidence type="ECO:0000313" key="2">
    <source>
        <dbReference type="Proteomes" id="UP000176944"/>
    </source>
</evidence>
<dbReference type="SUPFAM" id="SSF158446">
    <property type="entry name" value="IVS-encoded protein-like"/>
    <property type="match status" value="1"/>
</dbReference>
<accession>A0A1D9FYK9</accession>
<dbReference type="NCBIfam" id="NF008911">
    <property type="entry name" value="PRK12275.1-2"/>
    <property type="match status" value="1"/>
</dbReference>
<dbReference type="EMBL" id="CP017708">
    <property type="protein sequence ID" value="AOY80250.1"/>
    <property type="molecule type" value="Genomic_DNA"/>
</dbReference>
<dbReference type="Pfam" id="PF05635">
    <property type="entry name" value="23S_rRNA_IVP"/>
    <property type="match status" value="1"/>
</dbReference>
<dbReference type="Proteomes" id="UP000176944">
    <property type="component" value="Chromosome"/>
</dbReference>
<sequence length="119" mass="13547">MRDFKKLKVWEKAHHLTLSVYKATQVFPKEELYGLTSQIRRSSASIPANIAEGCGRNGKAELARFLHIAMGSASELEYHLLLAYNLNLLKAKDYEFLAAEVTDIKRMLTSFIQKLKTES</sequence>
<dbReference type="InterPro" id="IPR012657">
    <property type="entry name" value="23S_rRNA-intervening_sequence"/>
</dbReference>
<gene>
    <name evidence="1" type="ORF">BJP36_10285</name>
</gene>
<name>A0A1D9FYK9_MOOP1</name>
<protein>
    <submittedName>
        <fullName evidence="1">Four helix bundle protein</fullName>
    </submittedName>
</protein>
<dbReference type="NCBIfam" id="TIGR02436">
    <property type="entry name" value="four helix bundle protein"/>
    <property type="match status" value="1"/>
</dbReference>